<feature type="transmembrane region" description="Helical" evidence="6">
    <location>
        <begin position="51"/>
        <end position="84"/>
    </location>
</feature>
<keyword evidence="2" id="KW-1003">Cell membrane</keyword>
<dbReference type="AlphaFoldDB" id="A0A1F6DVS7"/>
<organism evidence="8 9">
    <name type="scientific">Candidatus Kaiserbacteria bacterium RIFCSPHIGHO2_02_FULL_55_20</name>
    <dbReference type="NCBI Taxonomy" id="1798497"/>
    <lineage>
        <taxon>Bacteria</taxon>
        <taxon>Candidatus Kaiseribacteriota</taxon>
    </lineage>
</organism>
<gene>
    <name evidence="8" type="ORF">A3D71_01060</name>
</gene>
<feature type="transmembrane region" description="Helical" evidence="6">
    <location>
        <begin position="144"/>
        <end position="165"/>
    </location>
</feature>
<dbReference type="Proteomes" id="UP000177652">
    <property type="component" value="Unassembled WGS sequence"/>
</dbReference>
<dbReference type="EMBL" id="MFLK01000045">
    <property type="protein sequence ID" value="OGG65493.1"/>
    <property type="molecule type" value="Genomic_DNA"/>
</dbReference>
<feature type="transmembrane region" description="Helical" evidence="6">
    <location>
        <begin position="91"/>
        <end position="112"/>
    </location>
</feature>
<dbReference type="Pfam" id="PF09335">
    <property type="entry name" value="VTT_dom"/>
    <property type="match status" value="1"/>
</dbReference>
<keyword evidence="3 6" id="KW-0812">Transmembrane</keyword>
<dbReference type="InterPro" id="IPR032816">
    <property type="entry name" value="VTT_dom"/>
</dbReference>
<name>A0A1F6DVS7_9BACT</name>
<evidence type="ECO:0000256" key="5">
    <source>
        <dbReference type="ARBA" id="ARBA00023136"/>
    </source>
</evidence>
<dbReference type="STRING" id="1798497.A3D71_01060"/>
<evidence type="ECO:0000313" key="8">
    <source>
        <dbReference type="EMBL" id="OGG65493.1"/>
    </source>
</evidence>
<keyword evidence="4 6" id="KW-1133">Transmembrane helix</keyword>
<feature type="transmembrane region" description="Helical" evidence="6">
    <location>
        <begin position="172"/>
        <end position="195"/>
    </location>
</feature>
<sequence length="238" mass="27072">MKTTKDFVAAIWLPLFALGVFGLFYLVWTLFDLPSKEEVVSLAKIYFERYGMLTIFVSAIIEAMLFAGWYFPGSFVIVLGVIIAHDDPVQVFGVYAATTLGFWVAFTFNYYLGAYGWYRLFLALGMREPLERAQRQLVKYGPRAIFFTYWHPNLAALTSTAAGILQMPFYTFALYSVAASAFYDAVWTVIGYSFGAYSLTLIGPTFVLPIILLWMIISVVYRIRRQRTQETADANVVM</sequence>
<dbReference type="PANTHER" id="PTHR42709:SF6">
    <property type="entry name" value="UNDECAPRENYL PHOSPHATE TRANSPORTER A"/>
    <property type="match status" value="1"/>
</dbReference>
<accession>A0A1F6DVS7</accession>
<protein>
    <recommendedName>
        <fullName evidence="7">VTT domain-containing protein</fullName>
    </recommendedName>
</protein>
<dbReference type="PANTHER" id="PTHR42709">
    <property type="entry name" value="ALKALINE PHOSPHATASE LIKE PROTEIN"/>
    <property type="match status" value="1"/>
</dbReference>
<evidence type="ECO:0000256" key="6">
    <source>
        <dbReference type="SAM" id="Phobius"/>
    </source>
</evidence>
<feature type="domain" description="VTT" evidence="7">
    <location>
        <begin position="71"/>
        <end position="192"/>
    </location>
</feature>
<dbReference type="GO" id="GO:0005886">
    <property type="term" value="C:plasma membrane"/>
    <property type="evidence" value="ECO:0007669"/>
    <property type="project" value="UniProtKB-SubCell"/>
</dbReference>
<feature type="transmembrane region" description="Helical" evidence="6">
    <location>
        <begin position="7"/>
        <end position="31"/>
    </location>
</feature>
<evidence type="ECO:0000256" key="3">
    <source>
        <dbReference type="ARBA" id="ARBA00022692"/>
    </source>
</evidence>
<keyword evidence="5 6" id="KW-0472">Membrane</keyword>
<evidence type="ECO:0000259" key="7">
    <source>
        <dbReference type="Pfam" id="PF09335"/>
    </source>
</evidence>
<proteinExistence type="predicted"/>
<evidence type="ECO:0000256" key="1">
    <source>
        <dbReference type="ARBA" id="ARBA00004651"/>
    </source>
</evidence>
<comment type="caution">
    <text evidence="8">The sequence shown here is derived from an EMBL/GenBank/DDBJ whole genome shotgun (WGS) entry which is preliminary data.</text>
</comment>
<evidence type="ECO:0000256" key="2">
    <source>
        <dbReference type="ARBA" id="ARBA00022475"/>
    </source>
</evidence>
<reference evidence="8 9" key="1">
    <citation type="journal article" date="2016" name="Nat. Commun.">
        <title>Thousands of microbial genomes shed light on interconnected biogeochemical processes in an aquifer system.</title>
        <authorList>
            <person name="Anantharaman K."/>
            <person name="Brown C.T."/>
            <person name="Hug L.A."/>
            <person name="Sharon I."/>
            <person name="Castelle C.J."/>
            <person name="Probst A.J."/>
            <person name="Thomas B.C."/>
            <person name="Singh A."/>
            <person name="Wilkins M.J."/>
            <person name="Karaoz U."/>
            <person name="Brodie E.L."/>
            <person name="Williams K.H."/>
            <person name="Hubbard S.S."/>
            <person name="Banfield J.F."/>
        </authorList>
    </citation>
    <scope>NUCLEOTIDE SEQUENCE [LARGE SCALE GENOMIC DNA]</scope>
</reference>
<evidence type="ECO:0000313" key="9">
    <source>
        <dbReference type="Proteomes" id="UP000177652"/>
    </source>
</evidence>
<evidence type="ECO:0000256" key="4">
    <source>
        <dbReference type="ARBA" id="ARBA00022989"/>
    </source>
</evidence>
<feature type="transmembrane region" description="Helical" evidence="6">
    <location>
        <begin position="201"/>
        <end position="221"/>
    </location>
</feature>
<dbReference type="InterPro" id="IPR051311">
    <property type="entry name" value="DedA_domain"/>
</dbReference>
<comment type="subcellular location">
    <subcellularLocation>
        <location evidence="1">Cell membrane</location>
        <topology evidence="1">Multi-pass membrane protein</topology>
    </subcellularLocation>
</comment>